<name>B0JXG1_MICAN</name>
<organism evidence="1 2">
    <name type="scientific">Microcystis aeruginosa (strain NIES-843 / IAM M-2473)</name>
    <dbReference type="NCBI Taxonomy" id="449447"/>
    <lineage>
        <taxon>Bacteria</taxon>
        <taxon>Bacillati</taxon>
        <taxon>Cyanobacteriota</taxon>
        <taxon>Cyanophyceae</taxon>
        <taxon>Oscillatoriophycideae</taxon>
        <taxon>Chroococcales</taxon>
        <taxon>Microcystaceae</taxon>
        <taxon>Microcystis</taxon>
    </lineage>
</organism>
<protein>
    <submittedName>
        <fullName evidence="1">Uncharacterized protein</fullName>
    </submittedName>
</protein>
<evidence type="ECO:0000313" key="2">
    <source>
        <dbReference type="Proteomes" id="UP000001510"/>
    </source>
</evidence>
<evidence type="ECO:0000313" key="1">
    <source>
        <dbReference type="EMBL" id="BAG01788.1"/>
    </source>
</evidence>
<dbReference type="EMBL" id="AP009552">
    <property type="protein sequence ID" value="BAG01788.1"/>
    <property type="molecule type" value="Genomic_DNA"/>
</dbReference>
<gene>
    <name evidence="1" type="ordered locus">MAE_19660</name>
</gene>
<dbReference type="PaxDb" id="449447-MAE_19660"/>
<keyword evidence="2" id="KW-1185">Reference proteome</keyword>
<dbReference type="Proteomes" id="UP000001510">
    <property type="component" value="Chromosome"/>
</dbReference>
<dbReference type="KEGG" id="mar:MAE_19660"/>
<accession>B0JXG1</accession>
<proteinExistence type="predicted"/>
<dbReference type="AlphaFoldDB" id="B0JXG1"/>
<reference evidence="1 2" key="1">
    <citation type="journal article" date="2007" name="DNA Res.">
        <title>Complete genomic structure of the bloom-forming toxic cyanobacterium Microcystis aeruginosa NIES-843.</title>
        <authorList>
            <person name="Kaneko T."/>
            <person name="Nakajima N."/>
            <person name="Okamoto S."/>
            <person name="Suzuki I."/>
            <person name="Tanabe Y."/>
            <person name="Tamaoki M."/>
            <person name="Nakamura Y."/>
            <person name="Kasai F."/>
            <person name="Watanabe A."/>
            <person name="Kawashima K."/>
            <person name="Kishida Y."/>
            <person name="Ono A."/>
            <person name="Shimizu Y."/>
            <person name="Takahashi C."/>
            <person name="Minami C."/>
            <person name="Fujishiro T."/>
            <person name="Kohara M."/>
            <person name="Katoh M."/>
            <person name="Nakazaki N."/>
            <person name="Nakayama S."/>
            <person name="Yamada M."/>
            <person name="Tabata S."/>
            <person name="Watanabe M.M."/>
        </authorList>
    </citation>
    <scope>NUCLEOTIDE SEQUENCE [LARGE SCALE GENOMIC DNA]</scope>
    <source>
        <strain evidence="2">NIES-843 / IAM M-247</strain>
    </source>
</reference>
<dbReference type="HOGENOM" id="CLU_2974390_0_0_3"/>
<sequence>MLKGVVKLKDDPNQLGTEITLIARIALHLSYSDLTTPAEDKTIIVFIQSFQSQLRLIM</sequence>
<dbReference type="EnsemblBacteria" id="BAG01788">
    <property type="protein sequence ID" value="BAG01788"/>
    <property type="gene ID" value="MAE_19660"/>
</dbReference>